<feature type="region of interest" description="Disordered" evidence="1">
    <location>
        <begin position="266"/>
        <end position="346"/>
    </location>
</feature>
<feature type="region of interest" description="Disordered" evidence="1">
    <location>
        <begin position="405"/>
        <end position="428"/>
    </location>
</feature>
<proteinExistence type="predicted"/>
<feature type="compositionally biased region" description="Polar residues" evidence="1">
    <location>
        <begin position="418"/>
        <end position="428"/>
    </location>
</feature>
<feature type="compositionally biased region" description="Polar residues" evidence="1">
    <location>
        <begin position="484"/>
        <end position="510"/>
    </location>
</feature>
<organism evidence="2 3">
    <name type="scientific">Bursaphelenchus okinawaensis</name>
    <dbReference type="NCBI Taxonomy" id="465554"/>
    <lineage>
        <taxon>Eukaryota</taxon>
        <taxon>Metazoa</taxon>
        <taxon>Ecdysozoa</taxon>
        <taxon>Nematoda</taxon>
        <taxon>Chromadorea</taxon>
        <taxon>Rhabditida</taxon>
        <taxon>Tylenchina</taxon>
        <taxon>Tylenchomorpha</taxon>
        <taxon>Aphelenchoidea</taxon>
        <taxon>Aphelenchoididae</taxon>
        <taxon>Bursaphelenchus</taxon>
    </lineage>
</organism>
<dbReference type="AlphaFoldDB" id="A0A811KT34"/>
<keyword evidence="3" id="KW-1185">Reference proteome</keyword>
<protein>
    <submittedName>
        <fullName evidence="2">Uncharacterized protein</fullName>
    </submittedName>
</protein>
<name>A0A811KT34_9BILA</name>
<feature type="compositionally biased region" description="Basic and acidic residues" evidence="1">
    <location>
        <begin position="333"/>
        <end position="346"/>
    </location>
</feature>
<sequence>MPPDARHGRAQQQRQSRNAFLKGWEKYFKVYIHSKSYSKEAKIKAMAKFATIVMTQYLKHRQLFHHELFLKDKMNGIDLYTINNDCSLANVVRPKCKAAEEYIVQKKLNLFKFVCYNDQNVVLEEFIMAFTYTRGNTSCHFNLGNEEVTVNFENLDFKGFIKSLTFNILMVKEFCEKLDPIEGVTKKKFRISSNSGFNFNDDVFQQSSRLSYAENIKSYQMGLTSFGNVGASVTMKTVYLSDEKDYEDANAAAHRQSTKLLMDNAVDDSSEGSVRSNEVRSPVANQQPERSLYSPPVTRGNSQDSQATEYVFTSRNRKSLFDDSQDSSAAPESQRENIDDDQRGNEIVDDNMESQEHYEEPTQDDIEHEEAVQDNIELQETVGRTQMTQRSQRVIQESVYDNMEEVHDENDSQEHINEGSQPVSQPASLRLSDTSLGLNESGVFVPDPNMTRTQAFGVPQSGPLAPSQGKTLVESIEEALGSVSVDSQKNSFPSTLTNPPTVTPSSTQPLKKQKHKASEVKKYWTFSDNLFYMQYANISHVSSQAVSEAVPAVPVASVVPAIVSAPPEVVPAVPVVASAQPAAVSLVPVIPAVGPAVVPSEASKSSESPIVPVVSSDAPSIPVVSSEVPSLPVVTSEAPDLPPAAPIVSGFSSEAPKARSGAPVAKTTRVVPRPTPRLPHGSDGQDQMVLAKYTYTNNALLPVGYNHKYCTDHMFKPSSIHDKQVNDILTYYLYHLPTYDGSERGNIVLRDASIGLMYNIVKHKYEWLDGSKVDYLNFLDPLEPAMAAKREANSYYLITLRSVNNNDIGKWKYALDGIYTTTFVCAKS</sequence>
<dbReference type="OrthoDB" id="10600245at2759"/>
<evidence type="ECO:0000313" key="2">
    <source>
        <dbReference type="EMBL" id="CAD5218427.1"/>
    </source>
</evidence>
<dbReference type="EMBL" id="CAJFDH010000004">
    <property type="protein sequence ID" value="CAD5218427.1"/>
    <property type="molecule type" value="Genomic_DNA"/>
</dbReference>
<dbReference type="Proteomes" id="UP000614601">
    <property type="component" value="Unassembled WGS sequence"/>
</dbReference>
<feature type="compositionally biased region" description="Polar residues" evidence="1">
    <location>
        <begin position="299"/>
        <end position="314"/>
    </location>
</feature>
<dbReference type="InterPro" id="IPR016187">
    <property type="entry name" value="CTDL_fold"/>
</dbReference>
<dbReference type="Proteomes" id="UP000783686">
    <property type="component" value="Unassembled WGS sequence"/>
</dbReference>
<feature type="region of interest" description="Disordered" evidence="1">
    <location>
        <begin position="484"/>
        <end position="514"/>
    </location>
</feature>
<comment type="caution">
    <text evidence="2">The sequence shown here is derived from an EMBL/GenBank/DDBJ whole genome shotgun (WGS) entry which is preliminary data.</text>
</comment>
<dbReference type="EMBL" id="CAJFCW020000004">
    <property type="protein sequence ID" value="CAG9110443.1"/>
    <property type="molecule type" value="Genomic_DNA"/>
</dbReference>
<feature type="region of interest" description="Disordered" evidence="1">
    <location>
        <begin position="652"/>
        <end position="684"/>
    </location>
</feature>
<reference evidence="2" key="1">
    <citation type="submission" date="2020-09" db="EMBL/GenBank/DDBJ databases">
        <authorList>
            <person name="Kikuchi T."/>
        </authorList>
    </citation>
    <scope>NUCLEOTIDE SEQUENCE</scope>
    <source>
        <strain evidence="2">SH1</strain>
    </source>
</reference>
<dbReference type="Gene3D" id="3.30.900.10">
    <property type="entry name" value="HORMA domain"/>
    <property type="match status" value="1"/>
</dbReference>
<accession>A0A811KT34</accession>
<evidence type="ECO:0000256" key="1">
    <source>
        <dbReference type="SAM" id="MobiDB-lite"/>
    </source>
</evidence>
<evidence type="ECO:0000313" key="3">
    <source>
        <dbReference type="Proteomes" id="UP000614601"/>
    </source>
</evidence>
<dbReference type="SUPFAM" id="SSF56436">
    <property type="entry name" value="C-type lectin-like"/>
    <property type="match status" value="1"/>
</dbReference>
<dbReference type="InterPro" id="IPR036570">
    <property type="entry name" value="HORMA_dom_sf"/>
</dbReference>
<gene>
    <name evidence="2" type="ORF">BOKJ2_LOCUS7637</name>
</gene>